<keyword evidence="5" id="KW-0762">Sugar transport</keyword>
<evidence type="ECO:0000256" key="9">
    <source>
        <dbReference type="ARBA" id="ARBA00035611"/>
    </source>
</evidence>
<keyword evidence="6 11" id="KW-0812">Transmembrane</keyword>
<feature type="transmembrane region" description="Helical" evidence="11">
    <location>
        <begin position="161"/>
        <end position="181"/>
    </location>
</feature>
<feature type="transmembrane region" description="Helical" evidence="11">
    <location>
        <begin position="226"/>
        <end position="249"/>
    </location>
</feature>
<keyword evidence="13" id="KW-1185">Reference proteome</keyword>
<dbReference type="PANTHER" id="PTHR32196:SF32">
    <property type="entry name" value="XYLOSE TRANSPORT SYSTEM PERMEASE PROTEIN XYLH"/>
    <property type="match status" value="1"/>
</dbReference>
<evidence type="ECO:0000256" key="8">
    <source>
        <dbReference type="ARBA" id="ARBA00023136"/>
    </source>
</evidence>
<dbReference type="EMBL" id="CP073720">
    <property type="protein sequence ID" value="UWP85719.1"/>
    <property type="molecule type" value="Genomic_DNA"/>
</dbReference>
<dbReference type="Pfam" id="PF02653">
    <property type="entry name" value="BPD_transp_2"/>
    <property type="match status" value="1"/>
</dbReference>
<feature type="transmembrane region" description="Helical" evidence="11">
    <location>
        <begin position="202"/>
        <end position="220"/>
    </location>
</feature>
<evidence type="ECO:0000256" key="11">
    <source>
        <dbReference type="SAM" id="Phobius"/>
    </source>
</evidence>
<feature type="transmembrane region" description="Helical" evidence="11">
    <location>
        <begin position="297"/>
        <end position="318"/>
    </location>
</feature>
<dbReference type="CDD" id="cd06579">
    <property type="entry name" value="TM_PBP1_transp_AraH_like"/>
    <property type="match status" value="1"/>
</dbReference>
<evidence type="ECO:0000313" key="12">
    <source>
        <dbReference type="EMBL" id="UWP85719.1"/>
    </source>
</evidence>
<feature type="transmembrane region" description="Helical" evidence="11">
    <location>
        <begin position="69"/>
        <end position="87"/>
    </location>
</feature>
<evidence type="ECO:0000256" key="1">
    <source>
        <dbReference type="ARBA" id="ARBA00004651"/>
    </source>
</evidence>
<evidence type="ECO:0000313" key="13">
    <source>
        <dbReference type="Proteomes" id="UP001059617"/>
    </source>
</evidence>
<evidence type="ECO:0000256" key="5">
    <source>
        <dbReference type="ARBA" id="ARBA00022597"/>
    </source>
</evidence>
<reference evidence="12" key="2">
    <citation type="submission" date="2022-09" db="EMBL/GenBank/DDBJ databases">
        <title>Biosynthetic gene clusters of Dactylosporangioum fulvum.</title>
        <authorList>
            <person name="Caradec T."/>
        </authorList>
    </citation>
    <scope>NUCLEOTIDE SEQUENCE</scope>
    <source>
        <strain evidence="12">NRRL B-16292</strain>
    </source>
</reference>
<reference evidence="12" key="1">
    <citation type="submission" date="2021-04" db="EMBL/GenBank/DDBJ databases">
        <authorList>
            <person name="Hartkoorn R.C."/>
            <person name="Beaudoing E."/>
            <person name="Hot D."/>
        </authorList>
    </citation>
    <scope>NUCLEOTIDE SEQUENCE</scope>
    <source>
        <strain evidence="12">NRRL B-16292</strain>
    </source>
</reference>
<feature type="transmembrane region" description="Helical" evidence="11">
    <location>
        <begin position="93"/>
        <end position="115"/>
    </location>
</feature>
<gene>
    <name evidence="12" type="ORF">Dfulv_16350</name>
</gene>
<dbReference type="PANTHER" id="PTHR32196">
    <property type="entry name" value="ABC TRANSPORTER PERMEASE PROTEIN YPHD-RELATED-RELATED"/>
    <property type="match status" value="1"/>
</dbReference>
<keyword evidence="3" id="KW-1003">Cell membrane</keyword>
<proteinExistence type="predicted"/>
<comment type="subcellular location">
    <subcellularLocation>
        <location evidence="1">Cell membrane</location>
        <topology evidence="1">Multi-pass membrane protein</topology>
    </subcellularLocation>
</comment>
<evidence type="ECO:0000256" key="6">
    <source>
        <dbReference type="ARBA" id="ARBA00022692"/>
    </source>
</evidence>
<dbReference type="RefSeq" id="WP_259863919.1">
    <property type="nucleotide sequence ID" value="NZ_BAAAST010000095.1"/>
</dbReference>
<feature type="transmembrane region" description="Helical" evidence="11">
    <location>
        <begin position="44"/>
        <end position="64"/>
    </location>
</feature>
<sequence length="386" mass="39223">MSVVRRPAVRLTGTTTVLVGLVLVWGLFQALNDNFLSARNLSNLLLQIAVLGTLAVGMVMVLILGEIDLSVGAVAGVSAAVLARLIADHGAPAWLAVTAALLTGAAVGLVHGLVITSAAIPSFIITLAGLLVWQGAQLALVGDGGQIPIRDTAIRSIASSYVVPAFGWVLALLVVAGYAGLRALRRARRARHGLANPTRLTEAIAVSGVAVLVVAVTWLLNSYFGIPWVFVLLLALAGGAGVLMTGTTFGRHVTAIGGNREAARRAGIPVARTVVIVFVLVSAIAALAGVVEASRQFSASNALGGGTLQLNAIAAAVIGGTSLFGGRGRIYHAILGALVVGSVQNGLDLLGESAAVKNVATGVILVVAVVLDAVSRRRRLARGAAD</sequence>
<feature type="transmembrane region" description="Helical" evidence="11">
    <location>
        <begin position="122"/>
        <end position="141"/>
    </location>
</feature>
<keyword evidence="4" id="KW-0997">Cell inner membrane</keyword>
<organism evidence="12 13">
    <name type="scientific">Dactylosporangium fulvum</name>
    <dbReference type="NCBI Taxonomy" id="53359"/>
    <lineage>
        <taxon>Bacteria</taxon>
        <taxon>Bacillati</taxon>
        <taxon>Actinomycetota</taxon>
        <taxon>Actinomycetes</taxon>
        <taxon>Micromonosporales</taxon>
        <taxon>Micromonosporaceae</taxon>
        <taxon>Dactylosporangium</taxon>
    </lineage>
</organism>
<evidence type="ECO:0000256" key="4">
    <source>
        <dbReference type="ARBA" id="ARBA00022519"/>
    </source>
</evidence>
<dbReference type="InterPro" id="IPR001851">
    <property type="entry name" value="ABC_transp_permease"/>
</dbReference>
<evidence type="ECO:0000256" key="3">
    <source>
        <dbReference type="ARBA" id="ARBA00022475"/>
    </source>
</evidence>
<evidence type="ECO:0000256" key="7">
    <source>
        <dbReference type="ARBA" id="ARBA00022989"/>
    </source>
</evidence>
<comment type="function">
    <text evidence="9">Part of the binding-protein-dependent transport system for D-xylose. Probably responsible for the translocation of the substrate across the membrane.</text>
</comment>
<keyword evidence="7 11" id="KW-1133">Transmembrane helix</keyword>
<accession>A0ABY5W8A9</accession>
<feature type="transmembrane region" description="Helical" evidence="11">
    <location>
        <begin position="12"/>
        <end position="32"/>
    </location>
</feature>
<evidence type="ECO:0000256" key="10">
    <source>
        <dbReference type="ARBA" id="ARBA00035686"/>
    </source>
</evidence>
<dbReference type="Proteomes" id="UP001059617">
    <property type="component" value="Chromosome"/>
</dbReference>
<protein>
    <recommendedName>
        <fullName evidence="10">Xylose transport system permease protein XylH</fullName>
    </recommendedName>
</protein>
<evidence type="ECO:0000256" key="2">
    <source>
        <dbReference type="ARBA" id="ARBA00022448"/>
    </source>
</evidence>
<feature type="transmembrane region" description="Helical" evidence="11">
    <location>
        <begin position="270"/>
        <end position="291"/>
    </location>
</feature>
<keyword evidence="8 11" id="KW-0472">Membrane</keyword>
<keyword evidence="2" id="KW-0813">Transport</keyword>
<name>A0ABY5W8A9_9ACTN</name>